<comment type="similarity">
    <text evidence="2">Belongs to the bacterial sugar transferase family.</text>
</comment>
<keyword evidence="5 7" id="KW-1133">Transmembrane helix</keyword>
<dbReference type="NCBIfam" id="TIGR03025">
    <property type="entry name" value="EPS_sugtrans"/>
    <property type="match status" value="1"/>
</dbReference>
<keyword evidence="10" id="KW-1185">Reference proteome</keyword>
<feature type="transmembrane region" description="Helical" evidence="7">
    <location>
        <begin position="79"/>
        <end position="96"/>
    </location>
</feature>
<keyword evidence="4 7" id="KW-0812">Transmembrane</keyword>
<dbReference type="GO" id="GO:0016780">
    <property type="term" value="F:phosphotransferase activity, for other substituted phosphate groups"/>
    <property type="evidence" value="ECO:0007669"/>
    <property type="project" value="TreeGrafter"/>
</dbReference>
<organism evidence="9">
    <name type="scientific">Mizugakiibacter sediminis</name>
    <dbReference type="NCBI Taxonomy" id="1475481"/>
    <lineage>
        <taxon>Bacteria</taxon>
        <taxon>Pseudomonadati</taxon>
        <taxon>Pseudomonadota</taxon>
        <taxon>Gammaproteobacteria</taxon>
        <taxon>Lysobacterales</taxon>
        <taxon>Rhodanobacteraceae</taxon>
        <taxon>Mizugakiibacter</taxon>
    </lineage>
</organism>
<dbReference type="InterPro" id="IPR017475">
    <property type="entry name" value="EPS_sugar_tfrase"/>
</dbReference>
<feature type="transmembrane region" description="Helical" evidence="7">
    <location>
        <begin position="108"/>
        <end position="129"/>
    </location>
</feature>
<protein>
    <submittedName>
        <fullName evidence="9">Sugar transferase</fullName>
    </submittedName>
</protein>
<evidence type="ECO:0000256" key="5">
    <source>
        <dbReference type="ARBA" id="ARBA00022989"/>
    </source>
</evidence>
<accession>A0A0K8QPL6</accession>
<feature type="transmembrane region" description="Helical" evidence="7">
    <location>
        <begin position="37"/>
        <end position="59"/>
    </location>
</feature>
<gene>
    <name evidence="9" type="ORF">MBSD_n1664</name>
</gene>
<evidence type="ECO:0000256" key="7">
    <source>
        <dbReference type="SAM" id="Phobius"/>
    </source>
</evidence>
<dbReference type="PANTHER" id="PTHR30576:SF0">
    <property type="entry name" value="UNDECAPRENYL-PHOSPHATE N-ACETYLGALACTOSAMINYL 1-PHOSPHATE TRANSFERASE-RELATED"/>
    <property type="match status" value="1"/>
</dbReference>
<dbReference type="Proteomes" id="UP000253740">
    <property type="component" value="Unassembled WGS sequence"/>
</dbReference>
<comment type="subcellular location">
    <subcellularLocation>
        <location evidence="1">Membrane</location>
        <topology evidence="1">Multi-pass membrane protein</topology>
    </subcellularLocation>
</comment>
<evidence type="ECO:0000313" key="10">
    <source>
        <dbReference type="Proteomes" id="UP000253740"/>
    </source>
</evidence>
<dbReference type="Pfam" id="PF02397">
    <property type="entry name" value="Bac_transf"/>
    <property type="match status" value="1"/>
</dbReference>
<keyword evidence="3 9" id="KW-0808">Transferase</keyword>
<feature type="transmembrane region" description="Helical" evidence="7">
    <location>
        <begin position="135"/>
        <end position="157"/>
    </location>
</feature>
<feature type="domain" description="Bacterial sugar transferase" evidence="8">
    <location>
        <begin position="300"/>
        <end position="485"/>
    </location>
</feature>
<evidence type="ECO:0000313" key="9">
    <source>
        <dbReference type="EMBL" id="GAP66357.1"/>
    </source>
</evidence>
<evidence type="ECO:0000256" key="6">
    <source>
        <dbReference type="ARBA" id="ARBA00023136"/>
    </source>
</evidence>
<reference evidence="9" key="1">
    <citation type="submission" date="2015-08" db="EMBL/GenBank/DDBJ databases">
        <title>Complete DNA Sequence of Pseudomonas syringae pv. actinidiae, the Causal Agent of Kiwifruit Canker Disease.</title>
        <authorList>
            <person name="Rikkerink E.H.A."/>
            <person name="Fineran P.C."/>
        </authorList>
    </citation>
    <scope>NUCLEOTIDE SEQUENCE</scope>
    <source>
        <strain evidence="9">SkMP5</strain>
    </source>
</reference>
<dbReference type="InterPro" id="IPR017464">
    <property type="entry name" value="Sugar_tfrase_EpsB_2"/>
</dbReference>
<dbReference type="AlphaFoldDB" id="A0A0K8QPL6"/>
<sequence>MNCITFSWHDGRQDARIEEPGERVRGLGRLLDLPRRLYVMLAASEFVLLACSLYAAAGLRYLNNPAAAEAYVGPLLPRALAFAAVLTLALGAVGLYQAHSRETLQGQFIRAVLAFALGGVGLIVLYYLWPSQYVGRGILVLALAIGIGLVGLSRLTFARMVSQEVLKRRVLVLGAGRKAALLTERLRRRSDRRGFQLLGFVPMRGEAVAVPAGLVVPLGERLAETVRRLAVDELVIGPEDRRDVLPMEDLVECRLAGTRVIDLINFIEREIGAIKFSLMSPAWVLYASGFDGGGMERPLKRGFDLLVSLLALLPALPLMLLTALAIVLESGPRQPVFYTQERVGQGGRVFRVIKFRSMRPDAEKDGVARWASKSDDRVTRVGRVIRKLRLDELPQIFNVLRGEMSWVGPRPERPQFVAELARQIPYYELRHCVKPGITGWAQLRYPYGSSVQDAEEKLKFDLYYVKHHGLLFDFSILLQTVEVVLFGKGAR</sequence>
<dbReference type="STRING" id="1475481.GCA_000953855_01695"/>
<feature type="transmembrane region" description="Helical" evidence="7">
    <location>
        <begin position="305"/>
        <end position="328"/>
    </location>
</feature>
<dbReference type="GO" id="GO:0016020">
    <property type="term" value="C:membrane"/>
    <property type="evidence" value="ECO:0007669"/>
    <property type="project" value="UniProtKB-SubCell"/>
</dbReference>
<evidence type="ECO:0000256" key="1">
    <source>
        <dbReference type="ARBA" id="ARBA00004141"/>
    </source>
</evidence>
<evidence type="ECO:0000259" key="8">
    <source>
        <dbReference type="Pfam" id="PF02397"/>
    </source>
</evidence>
<evidence type="ECO:0000256" key="4">
    <source>
        <dbReference type="ARBA" id="ARBA00022692"/>
    </source>
</evidence>
<name>A0A0K8QPL6_9GAMM</name>
<dbReference type="PANTHER" id="PTHR30576">
    <property type="entry name" value="COLANIC BIOSYNTHESIS UDP-GLUCOSE LIPID CARRIER TRANSFERASE"/>
    <property type="match status" value="1"/>
</dbReference>
<proteinExistence type="inferred from homology"/>
<dbReference type="EMBL" id="DF970200">
    <property type="protein sequence ID" value="GAP66357.1"/>
    <property type="molecule type" value="Genomic_DNA"/>
</dbReference>
<keyword evidence="6 7" id="KW-0472">Membrane</keyword>
<evidence type="ECO:0000256" key="2">
    <source>
        <dbReference type="ARBA" id="ARBA00006464"/>
    </source>
</evidence>
<dbReference type="InterPro" id="IPR003362">
    <property type="entry name" value="Bact_transf"/>
</dbReference>
<dbReference type="NCBIfam" id="TIGR03013">
    <property type="entry name" value="EpsB_2"/>
    <property type="match status" value="1"/>
</dbReference>
<evidence type="ECO:0000256" key="3">
    <source>
        <dbReference type="ARBA" id="ARBA00022679"/>
    </source>
</evidence>